<protein>
    <recommendedName>
        <fullName evidence="3">ESAT-6-like protein</fullName>
    </recommendedName>
</protein>
<evidence type="ECO:0008006" key="3">
    <source>
        <dbReference type="Google" id="ProtNLM"/>
    </source>
</evidence>
<reference evidence="1 2" key="1">
    <citation type="submission" date="2010-08" db="EMBL/GenBank/DDBJ databases">
        <authorList>
            <consortium name="US DOE Joint Genome Institute (JGI-PGF)"/>
            <person name="Lucas S."/>
            <person name="Copeland A."/>
            <person name="Lapidus A."/>
            <person name="Cheng J.-F."/>
            <person name="Bruce D."/>
            <person name="Goodwin L."/>
            <person name="Pitluck S."/>
            <person name="Land M.L."/>
            <person name="Hauser L."/>
            <person name="Chang Y.-J."/>
            <person name="Anderson I.J."/>
            <person name="Johnson E."/>
            <person name="Mulhopadhyay B."/>
            <person name="Kyrpides N."/>
            <person name="Woyke T.J."/>
        </authorList>
    </citation>
    <scope>NUCLEOTIDE SEQUENCE [LARGE SCALE GENOMIC DNA]</scope>
    <source>
        <strain evidence="1 2">6</strain>
    </source>
</reference>
<dbReference type="Pfam" id="PF06013">
    <property type="entry name" value="WXG100"/>
    <property type="match status" value="1"/>
</dbReference>
<accession>I5AT78</accession>
<dbReference type="SUPFAM" id="SSF140453">
    <property type="entry name" value="EsxAB dimer-like"/>
    <property type="match status" value="1"/>
</dbReference>
<gene>
    <name evidence="1" type="ORF">EubceDRAFT1_1184</name>
</gene>
<name>I5AT78_EUBC6</name>
<evidence type="ECO:0000313" key="1">
    <source>
        <dbReference type="EMBL" id="EIM57001.1"/>
    </source>
</evidence>
<dbReference type="Gene3D" id="1.10.287.1060">
    <property type="entry name" value="ESAT-6-like"/>
    <property type="match status" value="1"/>
</dbReference>
<dbReference type="STRING" id="633697.EubceDRAFT1_1184"/>
<dbReference type="eggNOG" id="COG4842">
    <property type="taxonomic scope" value="Bacteria"/>
</dbReference>
<proteinExistence type="predicted"/>
<evidence type="ECO:0000313" key="2">
    <source>
        <dbReference type="Proteomes" id="UP000005753"/>
    </source>
</evidence>
<dbReference type="HOGENOM" id="CLU_158563_1_0_9"/>
<sequence length="99" mass="11378">MGEFSVSAGRVRTEINELAALNSRFKKQVEELRQTEGSLNGMWEGESRAAFHNAFHADSLQMESFYGTVLTFVRTLDEIVNKYEAAERRNLDIATRRNY</sequence>
<reference evidence="1 2" key="2">
    <citation type="submission" date="2012-02" db="EMBL/GenBank/DDBJ databases">
        <title>Improved High-Quality Draft sequence of Eubacterium cellulosolvens 6.</title>
        <authorList>
            <consortium name="US DOE Joint Genome Institute"/>
            <person name="Lucas S."/>
            <person name="Han J."/>
            <person name="Lapidus A."/>
            <person name="Cheng J.-F."/>
            <person name="Goodwin L."/>
            <person name="Pitluck S."/>
            <person name="Peters L."/>
            <person name="Mikhailova N."/>
            <person name="Gu W."/>
            <person name="Detter J.C."/>
            <person name="Han C."/>
            <person name="Tapia R."/>
            <person name="Land M."/>
            <person name="Hauser L."/>
            <person name="Kyrpides N."/>
            <person name="Ivanova N."/>
            <person name="Pagani I."/>
            <person name="Johnson E."/>
            <person name="Mukhopadhyay B."/>
            <person name="Anderson I."/>
            <person name="Woyke T."/>
        </authorList>
    </citation>
    <scope>NUCLEOTIDE SEQUENCE [LARGE SCALE GENOMIC DNA]</scope>
    <source>
        <strain evidence="1 2">6</strain>
    </source>
</reference>
<dbReference type="InterPro" id="IPR010310">
    <property type="entry name" value="T7SS_ESAT-6-like"/>
</dbReference>
<dbReference type="Proteomes" id="UP000005753">
    <property type="component" value="Chromosome"/>
</dbReference>
<keyword evidence="2" id="KW-1185">Reference proteome</keyword>
<organism evidence="1 2">
    <name type="scientific">Eubacterium cellulosolvens (strain ATCC 43171 / JCM 9499 / 6)</name>
    <name type="common">Cillobacterium cellulosolvens</name>
    <dbReference type="NCBI Taxonomy" id="633697"/>
    <lineage>
        <taxon>Bacteria</taxon>
        <taxon>Bacillati</taxon>
        <taxon>Bacillota</taxon>
        <taxon>Clostridia</taxon>
        <taxon>Eubacteriales</taxon>
        <taxon>Eubacteriaceae</taxon>
        <taxon>Eubacterium</taxon>
    </lineage>
</organism>
<dbReference type="AlphaFoldDB" id="I5AT78"/>
<dbReference type="EMBL" id="CM001487">
    <property type="protein sequence ID" value="EIM57001.1"/>
    <property type="molecule type" value="Genomic_DNA"/>
</dbReference>
<dbReference type="InterPro" id="IPR036689">
    <property type="entry name" value="ESAT-6-like_sf"/>
</dbReference>